<dbReference type="Proteomes" id="UP000094455">
    <property type="component" value="Unassembled WGS sequence"/>
</dbReference>
<dbReference type="InterPro" id="IPR032675">
    <property type="entry name" value="LRR_dom_sf"/>
</dbReference>
<dbReference type="RefSeq" id="XP_019018909.1">
    <property type="nucleotide sequence ID" value="XM_019164019.1"/>
</dbReference>
<dbReference type="SUPFAM" id="SSF52047">
    <property type="entry name" value="RNI-like"/>
    <property type="match status" value="1"/>
</dbReference>
<gene>
    <name evidence="3" type="ORF">PICMEDRAFT_71828</name>
</gene>
<evidence type="ECO:0000256" key="1">
    <source>
        <dbReference type="SAM" id="MobiDB-lite"/>
    </source>
</evidence>
<name>A0A1E3NNX1_9ASCO</name>
<dbReference type="PROSITE" id="PS50181">
    <property type="entry name" value="FBOX"/>
    <property type="match status" value="1"/>
</dbReference>
<protein>
    <recommendedName>
        <fullName evidence="2">F-box domain-containing protein</fullName>
    </recommendedName>
</protein>
<dbReference type="GeneID" id="30180706"/>
<evidence type="ECO:0000313" key="3">
    <source>
        <dbReference type="EMBL" id="ODQ47796.1"/>
    </source>
</evidence>
<sequence length="606" mass="71202">MTSFSRRCSSAASSHEDKPNLEMLMHKVQRSTSHHHKKCLKKKGKRLHLKDFPVNILDNICSNVSIQDIVSLSMTCSVLKKKVEPNIYKHVRIMDLDYIADEEELIIQKHFGNFKDEALETESWWVYHNMSSIVDAKSVLLLVYNVLTNPSHGKYIKTIEINLALKPSPWKRSKDSKASEDELIWNSTIDYFLSPEELGYIAHQLSFINSKMTMFDCLLLLLDYTPNLENLIVSKFSLRYVSRLLLKTPNLRQLKIMVYENDDFMELPLKHLTKLTKLRLKFQENTENVLEKIACNFSDYDVLSRLEVLQLKFDKTDFNHLSAPTWFSFFTPLLKKKDGKQQYVFSSLKKLELKDCFFGPDQSELVSNLVKLIPFQQIEWLSLQIYEYSHKGIKHADCSTNDELNYKNTVLSCLSPHMLNIHDIRINPTKNCKDCQIESVLSFLQEHHKLKNIWLSTDSLNKDNYKKLLSILAGHKSLQRLAFFDEFINSKLINNLKNWFIFEHGIRDFDIFKFYESEVLRQDIDPLFDCYRIDEFKNFNERESDLLALFWQQFLNEFGLISLMGKGDGGTSELKLFGYNFKVDRFRKVILLYISKEVGYVDLVYY</sequence>
<dbReference type="AlphaFoldDB" id="A0A1E3NNX1"/>
<feature type="domain" description="F-box" evidence="2">
    <location>
        <begin position="46"/>
        <end position="91"/>
    </location>
</feature>
<feature type="region of interest" description="Disordered" evidence="1">
    <location>
        <begin position="1"/>
        <end position="22"/>
    </location>
</feature>
<organism evidence="3 4">
    <name type="scientific">Pichia membranifaciens NRRL Y-2026</name>
    <dbReference type="NCBI Taxonomy" id="763406"/>
    <lineage>
        <taxon>Eukaryota</taxon>
        <taxon>Fungi</taxon>
        <taxon>Dikarya</taxon>
        <taxon>Ascomycota</taxon>
        <taxon>Saccharomycotina</taxon>
        <taxon>Pichiomycetes</taxon>
        <taxon>Pichiales</taxon>
        <taxon>Pichiaceae</taxon>
        <taxon>Pichia</taxon>
    </lineage>
</organism>
<dbReference type="Gene3D" id="3.80.10.10">
    <property type="entry name" value="Ribonuclease Inhibitor"/>
    <property type="match status" value="1"/>
</dbReference>
<dbReference type="OrthoDB" id="5297217at2759"/>
<evidence type="ECO:0000259" key="2">
    <source>
        <dbReference type="PROSITE" id="PS50181"/>
    </source>
</evidence>
<proteinExistence type="predicted"/>
<accession>A0A1E3NNX1</accession>
<evidence type="ECO:0000313" key="4">
    <source>
        <dbReference type="Proteomes" id="UP000094455"/>
    </source>
</evidence>
<feature type="compositionally biased region" description="Low complexity" evidence="1">
    <location>
        <begin position="1"/>
        <end position="13"/>
    </location>
</feature>
<dbReference type="InterPro" id="IPR001810">
    <property type="entry name" value="F-box_dom"/>
</dbReference>
<dbReference type="EMBL" id="KV454002">
    <property type="protein sequence ID" value="ODQ47796.1"/>
    <property type="molecule type" value="Genomic_DNA"/>
</dbReference>
<dbReference type="STRING" id="763406.A0A1E3NNX1"/>
<keyword evidence="4" id="KW-1185">Reference proteome</keyword>
<reference evidence="3 4" key="1">
    <citation type="journal article" date="2016" name="Proc. Natl. Acad. Sci. U.S.A.">
        <title>Comparative genomics of biotechnologically important yeasts.</title>
        <authorList>
            <person name="Riley R."/>
            <person name="Haridas S."/>
            <person name="Wolfe K.H."/>
            <person name="Lopes M.R."/>
            <person name="Hittinger C.T."/>
            <person name="Goeker M."/>
            <person name="Salamov A.A."/>
            <person name="Wisecaver J.H."/>
            <person name="Long T.M."/>
            <person name="Calvey C.H."/>
            <person name="Aerts A.L."/>
            <person name="Barry K.W."/>
            <person name="Choi C."/>
            <person name="Clum A."/>
            <person name="Coughlan A.Y."/>
            <person name="Deshpande S."/>
            <person name="Douglass A.P."/>
            <person name="Hanson S.J."/>
            <person name="Klenk H.-P."/>
            <person name="LaButti K.M."/>
            <person name="Lapidus A."/>
            <person name="Lindquist E.A."/>
            <person name="Lipzen A.M."/>
            <person name="Meier-Kolthoff J.P."/>
            <person name="Ohm R.A."/>
            <person name="Otillar R.P."/>
            <person name="Pangilinan J.L."/>
            <person name="Peng Y."/>
            <person name="Rokas A."/>
            <person name="Rosa C.A."/>
            <person name="Scheuner C."/>
            <person name="Sibirny A.A."/>
            <person name="Slot J.C."/>
            <person name="Stielow J.B."/>
            <person name="Sun H."/>
            <person name="Kurtzman C.P."/>
            <person name="Blackwell M."/>
            <person name="Grigoriev I.V."/>
            <person name="Jeffries T.W."/>
        </authorList>
    </citation>
    <scope>NUCLEOTIDE SEQUENCE [LARGE SCALE GENOMIC DNA]</scope>
    <source>
        <strain evidence="3 4">NRRL Y-2026</strain>
    </source>
</reference>